<dbReference type="HOGENOM" id="CLU_031763_3_0_2"/>
<keyword evidence="16" id="KW-1185">Reference proteome</keyword>
<dbReference type="InterPro" id="IPR023201">
    <property type="entry name" value="SecY_dom_sf"/>
</dbReference>
<dbReference type="Proteomes" id="UP000030787">
    <property type="component" value="Chromosome"/>
</dbReference>
<feature type="transmembrane region" description="Helical" evidence="10">
    <location>
        <begin position="470"/>
        <end position="489"/>
    </location>
</feature>
<evidence type="ECO:0000259" key="14">
    <source>
        <dbReference type="Pfam" id="PF10559"/>
    </source>
</evidence>
<proteinExistence type="inferred from homology"/>
<dbReference type="RefSeq" id="WP_048112633.1">
    <property type="nucleotide sequence ID" value="NZ_CP010070.1"/>
</dbReference>
<dbReference type="KEGG" id="mear:Mpt1_c09390"/>
<feature type="transmembrane region" description="Helical" evidence="10">
    <location>
        <begin position="118"/>
        <end position="140"/>
    </location>
</feature>
<evidence type="ECO:0000256" key="11">
    <source>
        <dbReference type="RuleBase" id="RU000537"/>
    </source>
</evidence>
<evidence type="ECO:0000256" key="10">
    <source>
        <dbReference type="HAMAP-Rule" id="MF_01465"/>
    </source>
</evidence>
<feature type="transmembrane region" description="Helical" evidence="10">
    <location>
        <begin position="253"/>
        <end position="270"/>
    </location>
</feature>
<dbReference type="GO" id="GO:0065002">
    <property type="term" value="P:intracellular protein transmembrane transport"/>
    <property type="evidence" value="ECO:0007669"/>
    <property type="project" value="UniProtKB-UniRule"/>
</dbReference>
<dbReference type="NCBIfam" id="NF006341">
    <property type="entry name" value="PRK08568.1-5"/>
    <property type="match status" value="1"/>
</dbReference>
<dbReference type="HAMAP" id="MF_01465">
    <property type="entry name" value="SecY"/>
    <property type="match status" value="1"/>
</dbReference>
<reference evidence="15 16" key="1">
    <citation type="journal article" date="2014" name="Appl. Environ. Microbiol.">
        <title>Comparative Genome Analysis of 'Candidatus Methanoplasma termitum' Indicates a New Mode of Energy Metabolism in the Seventh Order of Methanogens.</title>
        <authorList>
            <person name="Lang K."/>
            <person name="Schuldes J."/>
            <person name="Klingl A."/>
            <person name="Poehlein A."/>
            <person name="Daniel R."/>
            <person name="Brune A."/>
        </authorList>
    </citation>
    <scope>NUCLEOTIDE SEQUENCE [LARGE SCALE GENOMIC DNA]</scope>
    <source>
        <strain evidence="16">Mpt1</strain>
    </source>
</reference>
<feature type="transmembrane region" description="Helical" evidence="10">
    <location>
        <begin position="152"/>
        <end position="172"/>
    </location>
</feature>
<dbReference type="InterPro" id="IPR030659">
    <property type="entry name" value="SecY_CS"/>
</dbReference>
<evidence type="ECO:0000256" key="2">
    <source>
        <dbReference type="ARBA" id="ARBA00005751"/>
    </source>
</evidence>
<accession>A0A0A7LCL9</accession>
<gene>
    <name evidence="10 15" type="primary">secY</name>
    <name evidence="15" type="ORF">Mpt1_c09390</name>
</gene>
<evidence type="ECO:0000256" key="12">
    <source>
        <dbReference type="RuleBase" id="RU003484"/>
    </source>
</evidence>
<dbReference type="OrthoDB" id="371914at2157"/>
<dbReference type="PROSITE" id="PS00756">
    <property type="entry name" value="SECY_2"/>
    <property type="match status" value="1"/>
</dbReference>
<keyword evidence="6 10" id="KW-0653">Protein transport</keyword>
<dbReference type="PROSITE" id="PS00755">
    <property type="entry name" value="SECY_1"/>
    <property type="match status" value="1"/>
</dbReference>
<evidence type="ECO:0000256" key="9">
    <source>
        <dbReference type="ARBA" id="ARBA00023136"/>
    </source>
</evidence>
<evidence type="ECO:0000256" key="3">
    <source>
        <dbReference type="ARBA" id="ARBA00022448"/>
    </source>
</evidence>
<protein>
    <recommendedName>
        <fullName evidence="10 11">Protein translocase subunit SecY</fullName>
    </recommendedName>
    <alternativeName>
        <fullName evidence="10">Protein transport protein SEC61 subunit alpha homolog</fullName>
    </alternativeName>
</protein>
<evidence type="ECO:0000256" key="7">
    <source>
        <dbReference type="ARBA" id="ARBA00022989"/>
    </source>
</evidence>
<evidence type="ECO:0000256" key="4">
    <source>
        <dbReference type="ARBA" id="ARBA00022475"/>
    </source>
</evidence>
<feature type="transmembrane region" description="Helical" evidence="10">
    <location>
        <begin position="75"/>
        <end position="97"/>
    </location>
</feature>
<sequence>MEETPSLLYKVKPISDRLPSVKRPEGHVHFRTKMMWVIVILVLYFVMTNVFVYGLDQTKSLDLFSQYRTIMAGASGTILQLGIGPIVTASIIMQLFVGAKIIKLDLTSNKDKACYQSVLKLLVIVMILVESVPQVFGFLVPSANFESSFGPMGAKLLIILQLCVGSYIVFLFDEVVSKWGIGSGISLFIAAGVAQSVFTGALNWYPVKSGVEMSMSNLPAGTIPKAIYVLMNTNSADMANGGYEVIFLGEPNPMIALVGTVLIFLIVVYLESTRIELPLSHGNVRGARGRYPIKLMYSSNIPVILMSALLANVSMVALLLYSNDFLSSIPLLGGNGVIGYFPEGSTTAAGGIAWYLSNPSGITGWLMPILDPAGYGNGHSVVQNLGHVVIFGTVMIMGSIMFAKFWVQTTNLGPDAVARQIQKSGMQIPGFRRDPRVLKRVLERYIPTITILSGALIGALAAGADMIGTTGHATGTGLLLSVGILIHLYEAIGREQMMEMNPIMRGFFGGED</sequence>
<dbReference type="InterPro" id="IPR019561">
    <property type="entry name" value="Translocon_Sec61/SecY_plug_dom"/>
</dbReference>
<comment type="similarity">
    <text evidence="2 10 13">Belongs to the SecY/SEC61-alpha family.</text>
</comment>
<evidence type="ECO:0000256" key="5">
    <source>
        <dbReference type="ARBA" id="ARBA00022692"/>
    </source>
</evidence>
<name>A0A0A7LCL9_9ARCH</name>
<dbReference type="PANTHER" id="PTHR10906">
    <property type="entry name" value="SECY/SEC61-ALPHA FAMILY MEMBER"/>
    <property type="match status" value="1"/>
</dbReference>
<feature type="transmembrane region" description="Helical" evidence="10">
    <location>
        <begin position="184"/>
        <end position="205"/>
    </location>
</feature>
<evidence type="ECO:0000256" key="6">
    <source>
        <dbReference type="ARBA" id="ARBA00022927"/>
    </source>
</evidence>
<dbReference type="Gene3D" id="1.10.3370.10">
    <property type="entry name" value="SecY subunit domain"/>
    <property type="match status" value="1"/>
</dbReference>
<dbReference type="PIRSF" id="PIRSF004557">
    <property type="entry name" value="SecY"/>
    <property type="match status" value="1"/>
</dbReference>
<dbReference type="AlphaFoldDB" id="A0A0A7LCL9"/>
<feature type="transmembrane region" description="Helical" evidence="10">
    <location>
        <begin position="295"/>
        <end position="321"/>
    </location>
</feature>
<dbReference type="InterPro" id="IPR002208">
    <property type="entry name" value="SecY/SEC61-alpha"/>
</dbReference>
<dbReference type="InterPro" id="IPR026593">
    <property type="entry name" value="SecY"/>
</dbReference>
<feature type="transmembrane region" description="Helical" evidence="10">
    <location>
        <begin position="34"/>
        <end position="55"/>
    </location>
</feature>
<keyword evidence="8 10" id="KW-0811">Translocation</keyword>
<feature type="domain" description="Translocon Sec61/SecY plug" evidence="14">
    <location>
        <begin position="42"/>
        <end position="76"/>
    </location>
</feature>
<keyword evidence="3 10" id="KW-0813">Transport</keyword>
<comment type="function">
    <text evidence="10 11">The central subunit of the protein translocation channel SecYEG. Consists of two halves formed by TMs 1-5 and 6-10. These two domains form a lateral gate at the front which open onto the bilayer between TMs 2 and 7, and are clamped together by SecE at the back. The channel is closed by both a pore ring composed of hydrophobic SecY resides and a short helix (helix 2A) on the extracellular side of the membrane which forms a plug. The plug probably moves laterally to allow the channel to open. The ring and the pore may move independently.</text>
</comment>
<dbReference type="STRING" id="1577791.Mpt1_c09390"/>
<dbReference type="GO" id="GO:0012505">
    <property type="term" value="C:endomembrane system"/>
    <property type="evidence" value="ECO:0007669"/>
    <property type="project" value="UniProtKB-SubCell"/>
</dbReference>
<comment type="subcellular location">
    <subcellularLocation>
        <location evidence="10">Cell membrane</location>
        <topology evidence="10">Multi-pass membrane protein</topology>
    </subcellularLocation>
    <subcellularLocation>
        <location evidence="1">Endomembrane system</location>
        <topology evidence="1">Multi-pass membrane protein</topology>
    </subcellularLocation>
    <subcellularLocation>
        <location evidence="12">Membrane</location>
        <topology evidence="12">Multi-pass membrane protein</topology>
    </subcellularLocation>
</comment>
<keyword evidence="5 10" id="KW-0812">Transmembrane</keyword>
<keyword evidence="4 10" id="KW-1003">Cell membrane</keyword>
<evidence type="ECO:0000256" key="8">
    <source>
        <dbReference type="ARBA" id="ARBA00023010"/>
    </source>
</evidence>
<organism evidence="15 16">
    <name type="scientific">Candidatus Methanoplasma termitum</name>
    <dbReference type="NCBI Taxonomy" id="1577791"/>
    <lineage>
        <taxon>Archaea</taxon>
        <taxon>Methanobacteriati</taxon>
        <taxon>Thermoplasmatota</taxon>
        <taxon>Thermoplasmata</taxon>
        <taxon>Methanomassiliicoccales</taxon>
        <taxon>Methanomassiliicoccaceae</taxon>
        <taxon>Candidatus Methanoplasma</taxon>
    </lineage>
</organism>
<evidence type="ECO:0000313" key="16">
    <source>
        <dbReference type="Proteomes" id="UP000030787"/>
    </source>
</evidence>
<dbReference type="SUPFAM" id="SSF103491">
    <property type="entry name" value="Preprotein translocase SecY subunit"/>
    <property type="match status" value="1"/>
</dbReference>
<feature type="transmembrane region" description="Helical" evidence="10">
    <location>
        <begin position="385"/>
        <end position="407"/>
    </location>
</feature>
<dbReference type="GO" id="GO:0005886">
    <property type="term" value="C:plasma membrane"/>
    <property type="evidence" value="ECO:0007669"/>
    <property type="project" value="UniProtKB-SubCell"/>
</dbReference>
<comment type="subunit">
    <text evidence="10">Component of the Sec protein translocase complex. Heterotrimer consisting of alpha (SecY), beta (SecG) and gamma (SecE) subunits. The heterotrimers can form oligomers, although 1 heterotrimer is thought to be able to translocate proteins. Interacts with the ribosome. May interact with SecDF, and other proteins may be involved.</text>
</comment>
<keyword evidence="9 10" id="KW-0472">Membrane</keyword>
<dbReference type="Pfam" id="PF10559">
    <property type="entry name" value="Plug_translocon"/>
    <property type="match status" value="1"/>
</dbReference>
<evidence type="ECO:0000256" key="13">
    <source>
        <dbReference type="RuleBase" id="RU004349"/>
    </source>
</evidence>
<dbReference type="GO" id="GO:0006605">
    <property type="term" value="P:protein targeting"/>
    <property type="evidence" value="ECO:0007669"/>
    <property type="project" value="UniProtKB-UniRule"/>
</dbReference>
<evidence type="ECO:0000256" key="1">
    <source>
        <dbReference type="ARBA" id="ARBA00004127"/>
    </source>
</evidence>
<dbReference type="EMBL" id="CP010070">
    <property type="protein sequence ID" value="AIZ56814.1"/>
    <property type="molecule type" value="Genomic_DNA"/>
</dbReference>
<dbReference type="Pfam" id="PF00344">
    <property type="entry name" value="SecY"/>
    <property type="match status" value="1"/>
</dbReference>
<dbReference type="GeneID" id="24818601"/>
<evidence type="ECO:0000313" key="15">
    <source>
        <dbReference type="EMBL" id="AIZ56814.1"/>
    </source>
</evidence>
<keyword evidence="7 10" id="KW-1133">Transmembrane helix</keyword>
<dbReference type="NCBIfam" id="TIGR00967">
    <property type="entry name" value="3a0501s007"/>
    <property type="match status" value="1"/>
</dbReference>
<feature type="transmembrane region" description="Helical" evidence="10">
    <location>
        <begin position="445"/>
        <end position="464"/>
    </location>
</feature>